<name>A0A5P1ELU8_ASPOF</name>
<evidence type="ECO:0000256" key="1">
    <source>
        <dbReference type="ARBA" id="ARBA00006974"/>
    </source>
</evidence>
<dbReference type="InterPro" id="IPR003676">
    <property type="entry name" value="SAUR_fam"/>
</dbReference>
<dbReference type="Pfam" id="PF02519">
    <property type="entry name" value="Auxin_inducible"/>
    <property type="match status" value="2"/>
</dbReference>
<gene>
    <name evidence="2" type="ORF">A4U43_C06F790</name>
</gene>
<organism evidence="2 3">
    <name type="scientific">Asparagus officinalis</name>
    <name type="common">Garden asparagus</name>
    <dbReference type="NCBI Taxonomy" id="4686"/>
    <lineage>
        <taxon>Eukaryota</taxon>
        <taxon>Viridiplantae</taxon>
        <taxon>Streptophyta</taxon>
        <taxon>Embryophyta</taxon>
        <taxon>Tracheophyta</taxon>
        <taxon>Spermatophyta</taxon>
        <taxon>Magnoliopsida</taxon>
        <taxon>Liliopsida</taxon>
        <taxon>Asparagales</taxon>
        <taxon>Asparagaceae</taxon>
        <taxon>Asparagoideae</taxon>
        <taxon>Asparagus</taxon>
    </lineage>
</organism>
<evidence type="ECO:0008006" key="4">
    <source>
        <dbReference type="Google" id="ProtNLM"/>
    </source>
</evidence>
<sequence length="214" mass="23850">MRWKKKVSDLSMAKERLLERRTSAAAEEAVAKAGHVPVLVGSDDDGAEAERLMVPLKLFKKPRVKALLDRAATEYGYCQQGILRVRCDVEQFRQAIRAITFIDSSNSRTCAGLALMGSKGKERQRSLMSYHRLVEDESQGRARKGHVPVLVGRGEEVERFAVNVKFFNDPSMVALLEMAADELGDSSRGGVLRVTCDVDHFRRVVSVISKSKSR</sequence>
<keyword evidence="3" id="KW-1185">Reference proteome</keyword>
<dbReference type="GO" id="GO:0009733">
    <property type="term" value="P:response to auxin"/>
    <property type="evidence" value="ECO:0007669"/>
    <property type="project" value="InterPro"/>
</dbReference>
<evidence type="ECO:0000313" key="2">
    <source>
        <dbReference type="EMBL" id="ONK65769.1"/>
    </source>
</evidence>
<dbReference type="EMBL" id="CM007386">
    <property type="protein sequence ID" value="ONK65769.1"/>
    <property type="molecule type" value="Genomic_DNA"/>
</dbReference>
<dbReference type="Gramene" id="ONK65769">
    <property type="protein sequence ID" value="ONK65769"/>
    <property type="gene ID" value="A4U43_C06F790"/>
</dbReference>
<protein>
    <recommendedName>
        <fullName evidence="4">Auxin-responsive protein</fullName>
    </recommendedName>
</protein>
<dbReference type="AlphaFoldDB" id="A0A5P1ELU8"/>
<dbReference type="Proteomes" id="UP000243459">
    <property type="component" value="Chromosome 6"/>
</dbReference>
<dbReference type="PANTHER" id="PTHR31374">
    <property type="entry name" value="AUXIN-INDUCED PROTEIN-LIKE-RELATED"/>
    <property type="match status" value="1"/>
</dbReference>
<dbReference type="OMA" id="CGANNKI"/>
<reference evidence="3" key="1">
    <citation type="journal article" date="2017" name="Nat. Commun.">
        <title>The asparagus genome sheds light on the origin and evolution of a young Y chromosome.</title>
        <authorList>
            <person name="Harkess A."/>
            <person name="Zhou J."/>
            <person name="Xu C."/>
            <person name="Bowers J.E."/>
            <person name="Van der Hulst R."/>
            <person name="Ayyampalayam S."/>
            <person name="Mercati F."/>
            <person name="Riccardi P."/>
            <person name="McKain M.R."/>
            <person name="Kakrana A."/>
            <person name="Tang H."/>
            <person name="Ray J."/>
            <person name="Groenendijk J."/>
            <person name="Arikit S."/>
            <person name="Mathioni S.M."/>
            <person name="Nakano M."/>
            <person name="Shan H."/>
            <person name="Telgmann-Rauber A."/>
            <person name="Kanno A."/>
            <person name="Yue Z."/>
            <person name="Chen H."/>
            <person name="Li W."/>
            <person name="Chen Y."/>
            <person name="Xu X."/>
            <person name="Zhang Y."/>
            <person name="Luo S."/>
            <person name="Chen H."/>
            <person name="Gao J."/>
            <person name="Mao Z."/>
            <person name="Pires J.C."/>
            <person name="Luo M."/>
            <person name="Kudrna D."/>
            <person name="Wing R.A."/>
            <person name="Meyers B.C."/>
            <person name="Yi K."/>
            <person name="Kong H."/>
            <person name="Lavrijsen P."/>
            <person name="Sunseri F."/>
            <person name="Falavigna A."/>
            <person name="Ye Y."/>
            <person name="Leebens-Mack J.H."/>
            <person name="Chen G."/>
        </authorList>
    </citation>
    <scope>NUCLEOTIDE SEQUENCE [LARGE SCALE GENOMIC DNA]</scope>
    <source>
        <strain evidence="3">cv. DH0086</strain>
    </source>
</reference>
<proteinExistence type="inferred from homology"/>
<dbReference type="PANTHER" id="PTHR31374:SF198">
    <property type="entry name" value="AUXIN-RESPONSIVE PROTEIN SAUR72"/>
    <property type="match status" value="1"/>
</dbReference>
<comment type="similarity">
    <text evidence="1">Belongs to the ARG7 family.</text>
</comment>
<accession>A0A5P1ELU8</accession>
<evidence type="ECO:0000313" key="3">
    <source>
        <dbReference type="Proteomes" id="UP000243459"/>
    </source>
</evidence>